<dbReference type="Gene3D" id="1.20.1090.10">
    <property type="entry name" value="Dehydroquinate synthase-like - alpha domain"/>
    <property type="match status" value="1"/>
</dbReference>
<protein>
    <submittedName>
        <fullName evidence="4">NADH-dependent alcohol dehydrogenase</fullName>
    </submittedName>
</protein>
<dbReference type="GO" id="GO:0008106">
    <property type="term" value="F:alcohol dehydrogenase (NADP+) activity"/>
    <property type="evidence" value="ECO:0007669"/>
    <property type="project" value="TreeGrafter"/>
</dbReference>
<dbReference type="EMBL" id="PRLB01000001">
    <property type="protein sequence ID" value="RAW55509.1"/>
    <property type="molecule type" value="Genomic_DNA"/>
</dbReference>
<name>A0A329U287_9FIRM</name>
<dbReference type="SUPFAM" id="SSF56796">
    <property type="entry name" value="Dehydroquinate synthase-like"/>
    <property type="match status" value="1"/>
</dbReference>
<dbReference type="Gene3D" id="3.40.50.1970">
    <property type="match status" value="1"/>
</dbReference>
<accession>A0A329U287</accession>
<comment type="caution">
    <text evidence="4">The sequence shown here is derived from an EMBL/GenBank/DDBJ whole genome shotgun (WGS) entry which is preliminary data.</text>
</comment>
<dbReference type="GO" id="GO:0005829">
    <property type="term" value="C:cytosol"/>
    <property type="evidence" value="ECO:0007669"/>
    <property type="project" value="TreeGrafter"/>
</dbReference>
<dbReference type="InterPro" id="IPR044731">
    <property type="entry name" value="BDH-like"/>
</dbReference>
<dbReference type="GO" id="GO:1990002">
    <property type="term" value="F:methylglyoxal reductase (NADPH) (acetol producing) activity"/>
    <property type="evidence" value="ECO:0007669"/>
    <property type="project" value="TreeGrafter"/>
</dbReference>
<dbReference type="AlphaFoldDB" id="A0A329U287"/>
<sequence>MASNFEFYSPTRVIFGKGTEQRVGALVREYGGTRVLIVYGGKSAVRSGVLDRAEKSLAEAGISSWTLGGVVPNPHLDKVYEGIRIGKENSIDFLLAVGGGSVIDTAKAIAYGLAEPEKDVWELYEHTRTARKCLPVASILTIAAAGSETSNSSVITRVDTHQKRAYNDDISRPKFALMDPELTKTLPDYQTESGCADIMMHTMERYFTNGGNMELTDVLAEGLLRTVMKNALILHTDPTNYEARAEVMWAGSLSHNGLTGCGIACGDFMSHKLEHEMGGMFDVTHGAGLAALWPSWARYVYKDCLPRFVRFARNVMGVTTDGTDEEIALKGIEAMVDFYHSIGMPASFHELGIDPTDAQIDEMARRCLEACGSALGSAKKLSLDDMIAIYHAANH</sequence>
<gene>
    <name evidence="4" type="ORF">C4N26_00460</name>
</gene>
<dbReference type="CDD" id="cd08187">
    <property type="entry name" value="BDH"/>
    <property type="match status" value="1"/>
</dbReference>
<dbReference type="PANTHER" id="PTHR43633:SF1">
    <property type="entry name" value="ALCOHOL DEHYDROGENASE YQHD"/>
    <property type="match status" value="1"/>
</dbReference>
<feature type="domain" description="Fe-containing alcohol dehydrogenase-like C-terminal" evidence="3">
    <location>
        <begin position="195"/>
        <end position="393"/>
    </location>
</feature>
<dbReference type="GO" id="GO:1990362">
    <property type="term" value="F:butanol dehydrogenase (NAD+) activity"/>
    <property type="evidence" value="ECO:0007669"/>
    <property type="project" value="InterPro"/>
</dbReference>
<evidence type="ECO:0000256" key="1">
    <source>
        <dbReference type="ARBA" id="ARBA00023002"/>
    </source>
</evidence>
<dbReference type="PANTHER" id="PTHR43633">
    <property type="entry name" value="ALCOHOL DEHYDROGENASE YQHD"/>
    <property type="match status" value="1"/>
</dbReference>
<evidence type="ECO:0000313" key="4">
    <source>
        <dbReference type="EMBL" id="RAW55509.1"/>
    </source>
</evidence>
<dbReference type="FunFam" id="3.40.50.1970:FF:000003">
    <property type="entry name" value="Alcohol dehydrogenase, iron-containing"/>
    <property type="match status" value="1"/>
</dbReference>
<organism evidence="4 5">
    <name type="scientific">Faecalibacterium prausnitzii</name>
    <dbReference type="NCBI Taxonomy" id="853"/>
    <lineage>
        <taxon>Bacteria</taxon>
        <taxon>Bacillati</taxon>
        <taxon>Bacillota</taxon>
        <taxon>Clostridia</taxon>
        <taxon>Eubacteriales</taxon>
        <taxon>Oscillospiraceae</taxon>
        <taxon>Faecalibacterium</taxon>
    </lineage>
</organism>
<dbReference type="OrthoDB" id="9801156at2"/>
<dbReference type="RefSeq" id="WP_158399961.1">
    <property type="nucleotide sequence ID" value="NZ_PRLB01000001.1"/>
</dbReference>
<dbReference type="Proteomes" id="UP000251144">
    <property type="component" value="Unassembled WGS sequence"/>
</dbReference>
<reference evidence="4 5" key="1">
    <citation type="submission" date="2018-02" db="EMBL/GenBank/DDBJ databases">
        <title>Complete genome sequencing of Faecalibacterium prausnitzii strains isolated from the human gut.</title>
        <authorList>
            <person name="Fitzgerald B.C."/>
            <person name="Shkoporov A.N."/>
            <person name="Ross P.R."/>
            <person name="Hill C."/>
        </authorList>
    </citation>
    <scope>NUCLEOTIDE SEQUENCE [LARGE SCALE GENOMIC DNA]</scope>
    <source>
        <strain evidence="4 5">APC942/32-1</strain>
    </source>
</reference>
<dbReference type="Pfam" id="PF25137">
    <property type="entry name" value="ADH_Fe_C"/>
    <property type="match status" value="1"/>
</dbReference>
<evidence type="ECO:0000259" key="2">
    <source>
        <dbReference type="Pfam" id="PF00465"/>
    </source>
</evidence>
<dbReference type="GO" id="GO:0046872">
    <property type="term" value="F:metal ion binding"/>
    <property type="evidence" value="ECO:0007669"/>
    <property type="project" value="InterPro"/>
</dbReference>
<feature type="domain" description="Alcohol dehydrogenase iron-type/glycerol dehydrogenase GldA" evidence="2">
    <location>
        <begin position="10"/>
        <end position="180"/>
    </location>
</feature>
<evidence type="ECO:0000259" key="3">
    <source>
        <dbReference type="Pfam" id="PF25137"/>
    </source>
</evidence>
<evidence type="ECO:0000313" key="5">
    <source>
        <dbReference type="Proteomes" id="UP000251144"/>
    </source>
</evidence>
<dbReference type="InterPro" id="IPR056798">
    <property type="entry name" value="ADH_Fe_C"/>
</dbReference>
<keyword evidence="1" id="KW-0560">Oxidoreductase</keyword>
<dbReference type="Pfam" id="PF00465">
    <property type="entry name" value="Fe-ADH"/>
    <property type="match status" value="1"/>
</dbReference>
<dbReference type="InterPro" id="IPR001670">
    <property type="entry name" value="ADH_Fe/GldA"/>
</dbReference>
<proteinExistence type="predicted"/>